<dbReference type="Proteomes" id="UP001169027">
    <property type="component" value="Unassembled WGS sequence"/>
</dbReference>
<comment type="caution">
    <text evidence="1">The sequence shown here is derived from an EMBL/GenBank/DDBJ whole genome shotgun (WGS) entry which is preliminary data.</text>
</comment>
<reference evidence="1" key="1">
    <citation type="submission" date="2023-06" db="EMBL/GenBank/DDBJ databases">
        <authorList>
            <person name="Jiang Y."/>
            <person name="Liu Q."/>
        </authorList>
    </citation>
    <scope>NUCLEOTIDE SEQUENCE</scope>
    <source>
        <strain evidence="1">CGMCC 1.12090</strain>
    </source>
</reference>
<proteinExistence type="predicted"/>
<sequence>MNTYARVIDGVIAQIIPPVFDDRGREVSLEERFPLDVVAQLVEYDPQRRPDPPPPSLVERVASLLQAVDLHLDAAAIAKGYDGIKSAALRAGYPGPFHDDGVAFATWMDLVYATCYQLLAQFNAGEIAEPTPAELIAMLPTLELPS</sequence>
<gene>
    <name evidence="1" type="ORF">Q2T77_32775</name>
</gene>
<protein>
    <submittedName>
        <fullName evidence="1">Uncharacterized protein</fullName>
    </submittedName>
</protein>
<dbReference type="RefSeq" id="WP_301815306.1">
    <property type="nucleotide sequence ID" value="NZ_JAUJZH010000034.1"/>
</dbReference>
<evidence type="ECO:0000313" key="1">
    <source>
        <dbReference type="EMBL" id="MDO1537052.1"/>
    </source>
</evidence>
<name>A0ABT8SGE1_9BURK</name>
<keyword evidence="2" id="KW-1185">Reference proteome</keyword>
<organism evidence="1 2">
    <name type="scientific">Variovorax ginsengisoli</name>
    <dbReference type="NCBI Taxonomy" id="363844"/>
    <lineage>
        <taxon>Bacteria</taxon>
        <taxon>Pseudomonadati</taxon>
        <taxon>Pseudomonadota</taxon>
        <taxon>Betaproteobacteria</taxon>
        <taxon>Burkholderiales</taxon>
        <taxon>Comamonadaceae</taxon>
        <taxon>Variovorax</taxon>
    </lineage>
</organism>
<accession>A0ABT8SGE1</accession>
<evidence type="ECO:0000313" key="2">
    <source>
        <dbReference type="Proteomes" id="UP001169027"/>
    </source>
</evidence>
<dbReference type="EMBL" id="JAUKVY010000034">
    <property type="protein sequence ID" value="MDO1537052.1"/>
    <property type="molecule type" value="Genomic_DNA"/>
</dbReference>